<gene>
    <name evidence="1" type="ORF">HAX54_027931</name>
</gene>
<organism evidence="1 2">
    <name type="scientific">Datura stramonium</name>
    <name type="common">Jimsonweed</name>
    <name type="synonym">Common thornapple</name>
    <dbReference type="NCBI Taxonomy" id="4076"/>
    <lineage>
        <taxon>Eukaryota</taxon>
        <taxon>Viridiplantae</taxon>
        <taxon>Streptophyta</taxon>
        <taxon>Embryophyta</taxon>
        <taxon>Tracheophyta</taxon>
        <taxon>Spermatophyta</taxon>
        <taxon>Magnoliopsida</taxon>
        <taxon>eudicotyledons</taxon>
        <taxon>Gunneridae</taxon>
        <taxon>Pentapetalae</taxon>
        <taxon>asterids</taxon>
        <taxon>lamiids</taxon>
        <taxon>Solanales</taxon>
        <taxon>Solanaceae</taxon>
        <taxon>Solanoideae</taxon>
        <taxon>Datureae</taxon>
        <taxon>Datura</taxon>
    </lineage>
</organism>
<name>A0ABS8S973_DATST</name>
<proteinExistence type="predicted"/>
<dbReference type="EMBL" id="JACEIK010000341">
    <property type="protein sequence ID" value="MCD7455357.1"/>
    <property type="molecule type" value="Genomic_DNA"/>
</dbReference>
<sequence length="267" mass="30232">MCCLCVSKLGVLARFKSLKEIERENRENGTTMRQFCHQGTAQSIETSQCSADKETELYPLDNGTTGMQLSKEDLTHVVLTEKHVRSLIEEVGLDLIKKNMGLLNCKKCSGQMEAQLKLKNPPNNSFRHKEMETPIDSSLATTQTMQEPQRTVLSREELEGYTWKTPQATVEYQTQQGASLNEGTENRCMQITRFEESIEAELVVDSGGEETEVGESSDTHLALIEDPIPFQINEEMSEQEIEDKASLWVHSNVLKLSKLFWGSIRRL</sequence>
<protein>
    <submittedName>
        <fullName evidence="1">Uncharacterized protein</fullName>
    </submittedName>
</protein>
<accession>A0ABS8S973</accession>
<evidence type="ECO:0000313" key="2">
    <source>
        <dbReference type="Proteomes" id="UP000823775"/>
    </source>
</evidence>
<dbReference type="Proteomes" id="UP000823775">
    <property type="component" value="Unassembled WGS sequence"/>
</dbReference>
<reference evidence="1 2" key="1">
    <citation type="journal article" date="2021" name="BMC Genomics">
        <title>Datura genome reveals duplications of psychoactive alkaloid biosynthetic genes and high mutation rate following tissue culture.</title>
        <authorList>
            <person name="Rajewski A."/>
            <person name="Carter-House D."/>
            <person name="Stajich J."/>
            <person name="Litt A."/>
        </authorList>
    </citation>
    <scope>NUCLEOTIDE SEQUENCE [LARGE SCALE GENOMIC DNA]</scope>
    <source>
        <strain evidence="1">AR-01</strain>
    </source>
</reference>
<keyword evidence="2" id="KW-1185">Reference proteome</keyword>
<evidence type="ECO:0000313" key="1">
    <source>
        <dbReference type="EMBL" id="MCD7455357.1"/>
    </source>
</evidence>
<comment type="caution">
    <text evidence="1">The sequence shown here is derived from an EMBL/GenBank/DDBJ whole genome shotgun (WGS) entry which is preliminary data.</text>
</comment>